<accession>A0ABM7T4S2</accession>
<dbReference type="InterPro" id="IPR044085">
    <property type="entry name" value="MglB-like_PBP1"/>
</dbReference>
<comment type="subunit">
    <text evidence="8">The ABC transporter complex is composed of one ATP-binding protein (MglA), two transmembrane proteins (MglC) and a solute-binding protein (MglB).</text>
</comment>
<keyword evidence="4" id="KW-0479">Metal-binding</keyword>
<dbReference type="InterPro" id="IPR050555">
    <property type="entry name" value="Bact_Solute-Bind_Prot2"/>
</dbReference>
<keyword evidence="12" id="KW-1185">Reference proteome</keyword>
<dbReference type="Proteomes" id="UP000824633">
    <property type="component" value="Chromosome"/>
</dbReference>
<sequence>MKIVSKAVSLAMVTLIIFISISTTNINTYACLNLSSNNRNVVNAAVIFFRMDDPFTMKTAESLENIAKDNKNNIKFTFFDPKNNIAVQNEMLDSVVKSNYDLIILYLSNNKQDVVADVINRVKTKNKPLILMNIPTDVISNVYNLYNKIAFVTPDSKKAGVAEGKIIADLWNSNKMDIDKNRDNVLQYVLLQGPTNDPQVVDRSKYAISTINDSGIKTEQLIAINAGWYKDLAKDSIESLFLKYSDQIEAIISNNDAMAIGAIEALQKYGYNTGDKSRNIAVVGIDGLQEAIDLIDKGSMSGTVIQDSNVLAEVLYNVGMNLYNNLNPIENTNYQIENREIIIPYPYDVYTGKLNNQ</sequence>
<gene>
    <name evidence="11" type="ORF">psyc5s11_19980</name>
</gene>
<evidence type="ECO:0000256" key="1">
    <source>
        <dbReference type="ARBA" id="ARBA00004196"/>
    </source>
</evidence>
<comment type="subcellular location">
    <subcellularLocation>
        <location evidence="1">Cell envelope</location>
    </subcellularLocation>
</comment>
<evidence type="ECO:0000313" key="11">
    <source>
        <dbReference type="EMBL" id="BCZ45931.1"/>
    </source>
</evidence>
<dbReference type="PANTHER" id="PTHR30036:SF2">
    <property type="entry name" value="D-GALACTOSE_METHYL-GALACTOSIDE BINDING PERIPLASMIC PROTEIN MGLB"/>
    <property type="match status" value="1"/>
</dbReference>
<evidence type="ECO:0000256" key="2">
    <source>
        <dbReference type="ARBA" id="ARBA00022448"/>
    </source>
</evidence>
<dbReference type="EMBL" id="AP024849">
    <property type="protein sequence ID" value="BCZ45931.1"/>
    <property type="molecule type" value="Genomic_DNA"/>
</dbReference>
<evidence type="ECO:0000256" key="4">
    <source>
        <dbReference type="ARBA" id="ARBA00022723"/>
    </source>
</evidence>
<evidence type="ECO:0000256" key="9">
    <source>
        <dbReference type="ARBA" id="ARBA00034344"/>
    </source>
</evidence>
<evidence type="ECO:0000256" key="5">
    <source>
        <dbReference type="ARBA" id="ARBA00022729"/>
    </source>
</evidence>
<organism evidence="11 12">
    <name type="scientific">Clostridium gelidum</name>
    <dbReference type="NCBI Taxonomy" id="704125"/>
    <lineage>
        <taxon>Bacteria</taxon>
        <taxon>Bacillati</taxon>
        <taxon>Bacillota</taxon>
        <taxon>Clostridia</taxon>
        <taxon>Eubacteriales</taxon>
        <taxon>Clostridiaceae</taxon>
        <taxon>Clostridium</taxon>
    </lineage>
</organism>
<keyword evidence="5" id="KW-0732">Signal</keyword>
<evidence type="ECO:0000256" key="8">
    <source>
        <dbReference type="ARBA" id="ARBA00034323"/>
    </source>
</evidence>
<keyword evidence="6" id="KW-0574">Periplasm</keyword>
<keyword evidence="2" id="KW-0813">Transport</keyword>
<dbReference type="SUPFAM" id="SSF53822">
    <property type="entry name" value="Periplasmic binding protein-like I"/>
    <property type="match status" value="1"/>
</dbReference>
<evidence type="ECO:0000259" key="10">
    <source>
        <dbReference type="Pfam" id="PF13407"/>
    </source>
</evidence>
<evidence type="ECO:0000256" key="6">
    <source>
        <dbReference type="ARBA" id="ARBA00022764"/>
    </source>
</evidence>
<evidence type="ECO:0000256" key="7">
    <source>
        <dbReference type="ARBA" id="ARBA00022837"/>
    </source>
</evidence>
<dbReference type="InterPro" id="IPR028082">
    <property type="entry name" value="Peripla_BP_I"/>
</dbReference>
<dbReference type="InterPro" id="IPR025997">
    <property type="entry name" value="SBP_2_dom"/>
</dbReference>
<name>A0ABM7T4S2_9CLOT</name>
<evidence type="ECO:0000313" key="12">
    <source>
        <dbReference type="Proteomes" id="UP000824633"/>
    </source>
</evidence>
<dbReference type="Pfam" id="PF13407">
    <property type="entry name" value="Peripla_BP_4"/>
    <property type="match status" value="1"/>
</dbReference>
<proteinExistence type="predicted"/>
<dbReference type="PANTHER" id="PTHR30036">
    <property type="entry name" value="D-XYLOSE-BINDING PERIPLASMIC PROTEIN"/>
    <property type="match status" value="1"/>
</dbReference>
<evidence type="ECO:0000256" key="3">
    <source>
        <dbReference type="ARBA" id="ARBA00022597"/>
    </source>
</evidence>
<protein>
    <recommendedName>
        <fullName evidence="9">D-galactose/methyl-galactoside binding periplasmic protein MglB</fullName>
    </recommendedName>
</protein>
<keyword evidence="3" id="KW-0762">Sugar transport</keyword>
<keyword evidence="7" id="KW-0106">Calcium</keyword>
<dbReference type="Gene3D" id="3.40.50.2300">
    <property type="match status" value="2"/>
</dbReference>
<feature type="domain" description="Periplasmic binding protein" evidence="10">
    <location>
        <begin position="45"/>
        <end position="322"/>
    </location>
</feature>
<dbReference type="RefSeq" id="WP_224037467.1">
    <property type="nucleotide sequence ID" value="NZ_AP024849.1"/>
</dbReference>
<dbReference type="CDD" id="cd01539">
    <property type="entry name" value="PBP1_GGBP"/>
    <property type="match status" value="1"/>
</dbReference>
<reference evidence="12" key="1">
    <citation type="submission" date="2021-07" db="EMBL/GenBank/DDBJ databases">
        <title>Complete genome sequencing of a Clostridium isolate.</title>
        <authorList>
            <person name="Ueki A."/>
            <person name="Tonouchi A."/>
        </authorList>
    </citation>
    <scope>NUCLEOTIDE SEQUENCE [LARGE SCALE GENOMIC DNA]</scope>
    <source>
        <strain evidence="12">C5S11</strain>
    </source>
</reference>